<reference evidence="2 3" key="1">
    <citation type="journal article" date="2024" name="BMC Biol.">
        <title>Comparative genomics of Ascetosporea gives new insight into the evolutionary basis for animal parasitism in Rhizaria.</title>
        <authorList>
            <person name="Hiltunen Thoren M."/>
            <person name="Onut-Brannstrom I."/>
            <person name="Alfjorden A."/>
            <person name="Peckova H."/>
            <person name="Swords F."/>
            <person name="Hooper C."/>
            <person name="Holzer A.S."/>
            <person name="Bass D."/>
            <person name="Burki F."/>
        </authorList>
    </citation>
    <scope>NUCLEOTIDE SEQUENCE [LARGE SCALE GENOMIC DNA]</scope>
    <source>
        <strain evidence="2">20-A016</strain>
    </source>
</reference>
<gene>
    <name evidence="2" type="ORF">MHBO_001747</name>
</gene>
<protein>
    <recommendedName>
        <fullName evidence="1">Brix domain-containing protein</fullName>
    </recommendedName>
</protein>
<accession>A0ABV2AL51</accession>
<comment type="caution">
    <text evidence="2">The sequence shown here is derived from an EMBL/GenBank/DDBJ whole genome shotgun (WGS) entry which is preliminary data.</text>
</comment>
<dbReference type="Pfam" id="PF04427">
    <property type="entry name" value="Brix"/>
    <property type="match status" value="1"/>
</dbReference>
<keyword evidence="3" id="KW-1185">Reference proteome</keyword>
<feature type="domain" description="Brix" evidence="1">
    <location>
        <begin position="83"/>
        <end position="266"/>
    </location>
</feature>
<dbReference type="Proteomes" id="UP001439008">
    <property type="component" value="Unassembled WGS sequence"/>
</dbReference>
<dbReference type="SMART" id="SM00879">
    <property type="entry name" value="Brix"/>
    <property type="match status" value="1"/>
</dbReference>
<dbReference type="InterPro" id="IPR044281">
    <property type="entry name" value="IMP4/RPF1"/>
</dbReference>
<evidence type="ECO:0000313" key="3">
    <source>
        <dbReference type="Proteomes" id="UP001439008"/>
    </source>
</evidence>
<organism evidence="2 3">
    <name type="scientific">Bonamia ostreae</name>
    <dbReference type="NCBI Taxonomy" id="126728"/>
    <lineage>
        <taxon>Eukaryota</taxon>
        <taxon>Sar</taxon>
        <taxon>Rhizaria</taxon>
        <taxon>Endomyxa</taxon>
        <taxon>Ascetosporea</taxon>
        <taxon>Haplosporida</taxon>
        <taxon>Bonamia</taxon>
    </lineage>
</organism>
<dbReference type="EMBL" id="JBDODL010000479">
    <property type="protein sequence ID" value="MES1920017.1"/>
    <property type="molecule type" value="Genomic_DNA"/>
</dbReference>
<dbReference type="SUPFAM" id="SSF52954">
    <property type="entry name" value="Class II aaRS ABD-related"/>
    <property type="match status" value="1"/>
</dbReference>
<dbReference type="PANTHER" id="PTHR22734">
    <property type="entry name" value="U3 SMALL NUCLEOLAR RIBONUCLEOPROTEIN PROTEIN IMP4"/>
    <property type="match status" value="1"/>
</dbReference>
<dbReference type="PROSITE" id="PS50833">
    <property type="entry name" value="BRIX"/>
    <property type="match status" value="1"/>
</dbReference>
<evidence type="ECO:0000313" key="2">
    <source>
        <dbReference type="EMBL" id="MES1920017.1"/>
    </source>
</evidence>
<proteinExistence type="predicted"/>
<dbReference type="Gene3D" id="3.40.50.10480">
    <property type="entry name" value="Probable brix-domain ribosomal biogenesis protein"/>
    <property type="match status" value="1"/>
</dbReference>
<dbReference type="InterPro" id="IPR007109">
    <property type="entry name" value="Brix"/>
</dbReference>
<sequence>MDRRLVRLRQEYLHRKNLEGKEKTSYERKLALREALRQGKSIPNELKNDGLEVFDQVDAEDEWTSKLRDPKMDEYSASIKREPKILITTSRKPSSRLKKFAKEMKLVFPESVRVNRGGMVLKDLVTSAITNDFTDIVLFHEHRGNPDTMIISHLPHGPTASFSMKNCVLRHDVDKKEIGQMSTAYPRLIFDNFSNSIGERVTNILRFLFPTPKITAKRVITFANRGDYISFRNHGFKKRPPSDVELSELGPRFELRLYQIALGGLETRDPTIEWVLRPYMNTAKKRKVLSG</sequence>
<name>A0ABV2AL51_9EUKA</name>
<dbReference type="PANTHER" id="PTHR22734:SF2">
    <property type="entry name" value="U3 SMALL NUCLEOLAR RIBONUCLEOPROTEIN PROTEIN IMP4"/>
    <property type="match status" value="1"/>
</dbReference>
<evidence type="ECO:0000259" key="1">
    <source>
        <dbReference type="PROSITE" id="PS50833"/>
    </source>
</evidence>